<comment type="caution">
    <text evidence="2">The sequence shown here is derived from an EMBL/GenBank/DDBJ whole genome shotgun (WGS) entry which is preliminary data.</text>
</comment>
<evidence type="ECO:0000313" key="3">
    <source>
        <dbReference type="Proteomes" id="UP001346149"/>
    </source>
</evidence>
<accession>A0AAN7LQL6</accession>
<proteinExistence type="predicted"/>
<keyword evidence="3" id="KW-1185">Reference proteome</keyword>
<dbReference type="Proteomes" id="UP001346149">
    <property type="component" value="Unassembled WGS sequence"/>
</dbReference>
<feature type="compositionally biased region" description="Low complexity" evidence="1">
    <location>
        <begin position="83"/>
        <end position="93"/>
    </location>
</feature>
<dbReference type="EMBL" id="JAXQNO010000008">
    <property type="protein sequence ID" value="KAK4793438.1"/>
    <property type="molecule type" value="Genomic_DNA"/>
</dbReference>
<dbReference type="AlphaFoldDB" id="A0AAN7LQL6"/>
<feature type="region of interest" description="Disordered" evidence="1">
    <location>
        <begin position="226"/>
        <end position="255"/>
    </location>
</feature>
<organism evidence="2 3">
    <name type="scientific">Trapa natans</name>
    <name type="common">Water chestnut</name>
    <dbReference type="NCBI Taxonomy" id="22666"/>
    <lineage>
        <taxon>Eukaryota</taxon>
        <taxon>Viridiplantae</taxon>
        <taxon>Streptophyta</taxon>
        <taxon>Embryophyta</taxon>
        <taxon>Tracheophyta</taxon>
        <taxon>Spermatophyta</taxon>
        <taxon>Magnoliopsida</taxon>
        <taxon>eudicotyledons</taxon>
        <taxon>Gunneridae</taxon>
        <taxon>Pentapetalae</taxon>
        <taxon>rosids</taxon>
        <taxon>malvids</taxon>
        <taxon>Myrtales</taxon>
        <taxon>Lythraceae</taxon>
        <taxon>Trapa</taxon>
    </lineage>
</organism>
<reference evidence="2 3" key="1">
    <citation type="journal article" date="2023" name="Hortic Res">
        <title>Pangenome of water caltrop reveals structural variations and asymmetric subgenome divergence after allopolyploidization.</title>
        <authorList>
            <person name="Zhang X."/>
            <person name="Chen Y."/>
            <person name="Wang L."/>
            <person name="Yuan Y."/>
            <person name="Fang M."/>
            <person name="Shi L."/>
            <person name="Lu R."/>
            <person name="Comes H.P."/>
            <person name="Ma Y."/>
            <person name="Chen Y."/>
            <person name="Huang G."/>
            <person name="Zhou Y."/>
            <person name="Zheng Z."/>
            <person name="Qiu Y."/>
        </authorList>
    </citation>
    <scope>NUCLEOTIDE SEQUENCE [LARGE SCALE GENOMIC DNA]</scope>
    <source>
        <strain evidence="2">F231</strain>
    </source>
</reference>
<feature type="region of interest" description="Disordered" evidence="1">
    <location>
        <begin position="66"/>
        <end position="93"/>
    </location>
</feature>
<evidence type="ECO:0000313" key="2">
    <source>
        <dbReference type="EMBL" id="KAK4793438.1"/>
    </source>
</evidence>
<protein>
    <submittedName>
        <fullName evidence="2">Uncharacterized protein</fullName>
    </submittedName>
</protein>
<dbReference type="PANTHER" id="PTHR35099:SF2">
    <property type="entry name" value="OS02G0182700 PROTEIN"/>
    <property type="match status" value="1"/>
</dbReference>
<dbReference type="PANTHER" id="PTHR35099">
    <property type="entry name" value="OS02G0182700 PROTEIN"/>
    <property type="match status" value="1"/>
</dbReference>
<evidence type="ECO:0000256" key="1">
    <source>
        <dbReference type="SAM" id="MobiDB-lite"/>
    </source>
</evidence>
<name>A0AAN7LQL6_TRANT</name>
<gene>
    <name evidence="2" type="ORF">SAY86_023873</name>
</gene>
<sequence>MAAEDDWVSKALKNDALVADLLVRLMEPRASALVKAAATPVLPTWQWGFRKRRKQLVFRCKTAPSCKSADSRRSSPMTPLSWSAGTASSSGTADYYEESDVPACGSSRSKVNITATDSTSALDSKLKRKTFAGLKEEESLLLKERDHLRKKMDTLNITLDKETLRNETLKGMKTSFSSNKRKQAHKAAGSDAAPMSAMDKLLVPSTLEEDKFLRMMPPQAAAAVHNYNTTTSDVPRGLGPGPGPASAPAPIEKPNTYFVLPDLNLTPSED</sequence>